<dbReference type="CDD" id="cd00202">
    <property type="entry name" value="ZnF_GATA"/>
    <property type="match status" value="1"/>
</dbReference>
<protein>
    <recommendedName>
        <fullName evidence="6">GATA-type domain-containing protein</fullName>
    </recommendedName>
</protein>
<sequence length="229" mass="24916">MVSVKADAQLIHKRSKLGLQTPEGANAFVVADVDAAADAPHTTDAYAPPSMSFDQIKAAEMIQRIHNDARQLLQNIQGLVDGSCSKTGCECGSDLPEEMTSSSRILAAQSLSEVIAGNLDELALLSYRSATDAEREPNLRVSPKTTRKRRYSNVAAFDRTSKVKRVVNEDPSCHMCQVTSTPQWRDGPDGRWTLCNVCGLLYAHRLRKASPSKPGMMSPRSPKACEAAE</sequence>
<dbReference type="InterPro" id="IPR000679">
    <property type="entry name" value="Znf_GATA"/>
</dbReference>
<dbReference type="EMBL" id="JAHMHR010000016">
    <property type="protein sequence ID" value="KAK1676945.1"/>
    <property type="molecule type" value="Genomic_DNA"/>
</dbReference>
<evidence type="ECO:0000256" key="1">
    <source>
        <dbReference type="ARBA" id="ARBA00022723"/>
    </source>
</evidence>
<evidence type="ECO:0000313" key="7">
    <source>
        <dbReference type="EMBL" id="KAK1676945.1"/>
    </source>
</evidence>
<dbReference type="AlphaFoldDB" id="A0AAJ0EZ82"/>
<dbReference type="PANTHER" id="PTHR45658">
    <property type="entry name" value="GATA TRANSCRIPTION FACTOR"/>
    <property type="match status" value="1"/>
</dbReference>
<evidence type="ECO:0000256" key="3">
    <source>
        <dbReference type="ARBA" id="ARBA00022833"/>
    </source>
</evidence>
<dbReference type="GeneID" id="85459218"/>
<dbReference type="Pfam" id="PF00320">
    <property type="entry name" value="GATA"/>
    <property type="match status" value="1"/>
</dbReference>
<evidence type="ECO:0000256" key="4">
    <source>
        <dbReference type="PROSITE-ProRule" id="PRU00094"/>
    </source>
</evidence>
<dbReference type="PROSITE" id="PS50114">
    <property type="entry name" value="GATA_ZN_FINGER_2"/>
    <property type="match status" value="1"/>
</dbReference>
<dbReference type="GO" id="GO:0008270">
    <property type="term" value="F:zinc ion binding"/>
    <property type="evidence" value="ECO:0007669"/>
    <property type="project" value="UniProtKB-KW"/>
</dbReference>
<keyword evidence="3" id="KW-0862">Zinc</keyword>
<keyword evidence="2 4" id="KW-0863">Zinc-finger</keyword>
<dbReference type="InterPro" id="IPR051140">
    <property type="entry name" value="GATA_TF"/>
</dbReference>
<dbReference type="Proteomes" id="UP001224890">
    <property type="component" value="Unassembled WGS sequence"/>
</dbReference>
<comment type="caution">
    <text evidence="7">The sequence shown here is derived from an EMBL/GenBank/DDBJ whole genome shotgun (WGS) entry which is preliminary data.</text>
</comment>
<feature type="domain" description="GATA-type" evidence="6">
    <location>
        <begin position="167"/>
        <end position="202"/>
    </location>
</feature>
<keyword evidence="8" id="KW-1185">Reference proteome</keyword>
<dbReference type="SUPFAM" id="SSF57716">
    <property type="entry name" value="Glucocorticoid receptor-like (DNA-binding domain)"/>
    <property type="match status" value="1"/>
</dbReference>
<gene>
    <name evidence="7" type="ORF">BDP55DRAFT_661104</name>
</gene>
<evidence type="ECO:0000256" key="5">
    <source>
        <dbReference type="SAM" id="MobiDB-lite"/>
    </source>
</evidence>
<dbReference type="GO" id="GO:0043565">
    <property type="term" value="F:sequence-specific DNA binding"/>
    <property type="evidence" value="ECO:0007669"/>
    <property type="project" value="InterPro"/>
</dbReference>
<proteinExistence type="predicted"/>
<keyword evidence="1" id="KW-0479">Metal-binding</keyword>
<dbReference type="RefSeq" id="XP_060430948.1">
    <property type="nucleotide sequence ID" value="XM_060574692.1"/>
</dbReference>
<evidence type="ECO:0000256" key="2">
    <source>
        <dbReference type="ARBA" id="ARBA00022771"/>
    </source>
</evidence>
<dbReference type="GO" id="GO:0006355">
    <property type="term" value="P:regulation of DNA-templated transcription"/>
    <property type="evidence" value="ECO:0007669"/>
    <property type="project" value="InterPro"/>
</dbReference>
<dbReference type="InterPro" id="IPR013088">
    <property type="entry name" value="Znf_NHR/GATA"/>
</dbReference>
<organism evidence="7 8">
    <name type="scientific">Colletotrichum godetiae</name>
    <dbReference type="NCBI Taxonomy" id="1209918"/>
    <lineage>
        <taxon>Eukaryota</taxon>
        <taxon>Fungi</taxon>
        <taxon>Dikarya</taxon>
        <taxon>Ascomycota</taxon>
        <taxon>Pezizomycotina</taxon>
        <taxon>Sordariomycetes</taxon>
        <taxon>Hypocreomycetidae</taxon>
        <taxon>Glomerellales</taxon>
        <taxon>Glomerellaceae</taxon>
        <taxon>Colletotrichum</taxon>
        <taxon>Colletotrichum acutatum species complex</taxon>
    </lineage>
</organism>
<accession>A0AAJ0EZ82</accession>
<evidence type="ECO:0000259" key="6">
    <source>
        <dbReference type="PROSITE" id="PS50114"/>
    </source>
</evidence>
<dbReference type="Gene3D" id="3.30.50.10">
    <property type="entry name" value="Erythroid Transcription Factor GATA-1, subunit A"/>
    <property type="match status" value="1"/>
</dbReference>
<feature type="region of interest" description="Disordered" evidence="5">
    <location>
        <begin position="210"/>
        <end position="229"/>
    </location>
</feature>
<dbReference type="SMART" id="SM00401">
    <property type="entry name" value="ZnF_GATA"/>
    <property type="match status" value="1"/>
</dbReference>
<reference evidence="7" key="1">
    <citation type="submission" date="2021-06" db="EMBL/GenBank/DDBJ databases">
        <title>Comparative genomics, transcriptomics and evolutionary studies reveal genomic signatures of adaptation to plant cell wall in hemibiotrophic fungi.</title>
        <authorList>
            <consortium name="DOE Joint Genome Institute"/>
            <person name="Baroncelli R."/>
            <person name="Diaz J.F."/>
            <person name="Benocci T."/>
            <person name="Peng M."/>
            <person name="Battaglia E."/>
            <person name="Haridas S."/>
            <person name="Andreopoulos W."/>
            <person name="Labutti K."/>
            <person name="Pangilinan J."/>
            <person name="Floch G.L."/>
            <person name="Makela M.R."/>
            <person name="Henrissat B."/>
            <person name="Grigoriev I.V."/>
            <person name="Crouch J.A."/>
            <person name="De Vries R.P."/>
            <person name="Sukno S.A."/>
            <person name="Thon M.R."/>
        </authorList>
    </citation>
    <scope>NUCLEOTIDE SEQUENCE</scope>
    <source>
        <strain evidence="7">CBS 193.32</strain>
    </source>
</reference>
<evidence type="ECO:0000313" key="8">
    <source>
        <dbReference type="Proteomes" id="UP001224890"/>
    </source>
</evidence>
<name>A0AAJ0EZ82_9PEZI</name>